<keyword evidence="4" id="KW-1185">Reference proteome</keyword>
<feature type="compositionally biased region" description="Polar residues" evidence="2">
    <location>
        <begin position="81"/>
        <end position="90"/>
    </location>
</feature>
<evidence type="ECO:0000313" key="4">
    <source>
        <dbReference type="Proteomes" id="UP001152024"/>
    </source>
</evidence>
<accession>A0ABQ8QWY5</accession>
<evidence type="ECO:0000313" key="3">
    <source>
        <dbReference type="EMBL" id="KAJ4112481.1"/>
    </source>
</evidence>
<feature type="region of interest" description="Disordered" evidence="2">
    <location>
        <begin position="25"/>
        <end position="90"/>
    </location>
</feature>
<sequence length="192" mass="21961">MARQETQEDSPARALRRRTTRMELSYFNDLPPEQVEALHDKDAAELMTSTPGPSISNQASPKGIRKSSRRPTLSKKKAQSLRRSSTESTLVPLNVQDQVAEEHAKAKRLRQERRKLHDRLEQGEERIEEHEMFLLQGVTVNGVTIDQRIDMCGETENEIALICNRLYDLGGELDAVAWRAHELVSKQMERSE</sequence>
<evidence type="ECO:0000256" key="1">
    <source>
        <dbReference type="SAM" id="Coils"/>
    </source>
</evidence>
<feature type="compositionally biased region" description="Polar residues" evidence="2">
    <location>
        <begin position="47"/>
        <end position="60"/>
    </location>
</feature>
<gene>
    <name evidence="3" type="ORF">NW768_011646</name>
</gene>
<feature type="coiled-coil region" evidence="1">
    <location>
        <begin position="99"/>
        <end position="126"/>
    </location>
</feature>
<dbReference type="Proteomes" id="UP001152024">
    <property type="component" value="Unassembled WGS sequence"/>
</dbReference>
<organism evidence="3 4">
    <name type="scientific">Fusarium equiseti</name>
    <name type="common">Fusarium scirpi</name>
    <dbReference type="NCBI Taxonomy" id="61235"/>
    <lineage>
        <taxon>Eukaryota</taxon>
        <taxon>Fungi</taxon>
        <taxon>Dikarya</taxon>
        <taxon>Ascomycota</taxon>
        <taxon>Pezizomycotina</taxon>
        <taxon>Sordariomycetes</taxon>
        <taxon>Hypocreomycetidae</taxon>
        <taxon>Hypocreales</taxon>
        <taxon>Nectriaceae</taxon>
        <taxon>Fusarium</taxon>
        <taxon>Fusarium incarnatum-equiseti species complex</taxon>
    </lineage>
</organism>
<proteinExistence type="predicted"/>
<feature type="compositionally biased region" description="Basic residues" evidence="2">
    <location>
        <begin position="63"/>
        <end position="80"/>
    </location>
</feature>
<protein>
    <submittedName>
        <fullName evidence="3">Uncharacterized protein</fullName>
    </submittedName>
</protein>
<name>A0ABQ8QWY5_FUSEQ</name>
<keyword evidence="1" id="KW-0175">Coiled coil</keyword>
<evidence type="ECO:0000256" key="2">
    <source>
        <dbReference type="SAM" id="MobiDB-lite"/>
    </source>
</evidence>
<comment type="caution">
    <text evidence="3">The sequence shown here is derived from an EMBL/GenBank/DDBJ whole genome shotgun (WGS) entry which is preliminary data.</text>
</comment>
<dbReference type="EMBL" id="JAOQBH010000031">
    <property type="protein sequence ID" value="KAJ4112481.1"/>
    <property type="molecule type" value="Genomic_DNA"/>
</dbReference>
<reference evidence="3" key="1">
    <citation type="submission" date="2022-09" db="EMBL/GenBank/DDBJ databases">
        <title>Fusarium specimens isolated from Avocado Roots.</title>
        <authorList>
            <person name="Stajich J."/>
            <person name="Roper C."/>
            <person name="Heimlech-Rivalta G."/>
        </authorList>
    </citation>
    <scope>NUCLEOTIDE SEQUENCE</scope>
    <source>
        <strain evidence="3">CF00095</strain>
    </source>
</reference>